<dbReference type="OrthoDB" id="9806409at2"/>
<dbReference type="eggNOG" id="COG0601">
    <property type="taxonomic scope" value="Bacteria"/>
</dbReference>
<evidence type="ECO:0000259" key="8">
    <source>
        <dbReference type="PROSITE" id="PS50928"/>
    </source>
</evidence>
<dbReference type="KEGG" id="slr:L21SP2_3056"/>
<feature type="transmembrane region" description="Helical" evidence="7">
    <location>
        <begin position="304"/>
        <end position="326"/>
    </location>
</feature>
<proteinExistence type="inferred from homology"/>
<evidence type="ECO:0000313" key="10">
    <source>
        <dbReference type="Proteomes" id="UP000018680"/>
    </source>
</evidence>
<dbReference type="PATRIC" id="fig|1307761.3.peg.3045"/>
<feature type="transmembrane region" description="Helical" evidence="7">
    <location>
        <begin position="346"/>
        <end position="371"/>
    </location>
</feature>
<evidence type="ECO:0000256" key="2">
    <source>
        <dbReference type="ARBA" id="ARBA00022448"/>
    </source>
</evidence>
<feature type="transmembrane region" description="Helical" evidence="7">
    <location>
        <begin position="7"/>
        <end position="25"/>
    </location>
</feature>
<protein>
    <submittedName>
        <fullName evidence="9">Oligopeptide transport system permease protein OppB</fullName>
    </submittedName>
</protein>
<dbReference type="EMBL" id="CP006939">
    <property type="protein sequence ID" value="AHC16400.1"/>
    <property type="molecule type" value="Genomic_DNA"/>
</dbReference>
<dbReference type="SUPFAM" id="SSF161098">
    <property type="entry name" value="MetI-like"/>
    <property type="match status" value="1"/>
</dbReference>
<evidence type="ECO:0000313" key="9">
    <source>
        <dbReference type="EMBL" id="AHC16400.1"/>
    </source>
</evidence>
<organism evidence="9 10">
    <name type="scientific">Salinispira pacifica</name>
    <dbReference type="NCBI Taxonomy" id="1307761"/>
    <lineage>
        <taxon>Bacteria</taxon>
        <taxon>Pseudomonadati</taxon>
        <taxon>Spirochaetota</taxon>
        <taxon>Spirochaetia</taxon>
        <taxon>Spirochaetales</taxon>
        <taxon>Spirochaetaceae</taxon>
        <taxon>Salinispira</taxon>
    </lineage>
</organism>
<evidence type="ECO:0000256" key="1">
    <source>
        <dbReference type="ARBA" id="ARBA00004651"/>
    </source>
</evidence>
<dbReference type="InterPro" id="IPR045621">
    <property type="entry name" value="BPD_transp_1_N"/>
</dbReference>
<evidence type="ECO:0000256" key="3">
    <source>
        <dbReference type="ARBA" id="ARBA00022475"/>
    </source>
</evidence>
<dbReference type="Pfam" id="PF19300">
    <property type="entry name" value="BPD_transp_1_N"/>
    <property type="match status" value="1"/>
</dbReference>
<feature type="transmembrane region" description="Helical" evidence="7">
    <location>
        <begin position="184"/>
        <end position="208"/>
    </location>
</feature>
<dbReference type="GO" id="GO:0055085">
    <property type="term" value="P:transmembrane transport"/>
    <property type="evidence" value="ECO:0007669"/>
    <property type="project" value="InterPro"/>
</dbReference>
<evidence type="ECO:0000256" key="5">
    <source>
        <dbReference type="ARBA" id="ARBA00022989"/>
    </source>
</evidence>
<feature type="transmembrane region" description="Helical" evidence="7">
    <location>
        <begin position="31"/>
        <end position="49"/>
    </location>
</feature>
<comment type="subcellular location">
    <subcellularLocation>
        <location evidence="1 7">Cell membrane</location>
        <topology evidence="1 7">Multi-pass membrane protein</topology>
    </subcellularLocation>
</comment>
<evidence type="ECO:0000256" key="4">
    <source>
        <dbReference type="ARBA" id="ARBA00022692"/>
    </source>
</evidence>
<keyword evidence="4 7" id="KW-0812">Transmembrane</keyword>
<dbReference type="Pfam" id="PF00528">
    <property type="entry name" value="BPD_transp_1"/>
    <property type="match status" value="1"/>
</dbReference>
<dbReference type="PROSITE" id="PS50928">
    <property type="entry name" value="ABC_TM1"/>
    <property type="match status" value="1"/>
</dbReference>
<feature type="transmembrane region" description="Helical" evidence="7">
    <location>
        <begin position="61"/>
        <end position="82"/>
    </location>
</feature>
<evidence type="ECO:0000256" key="6">
    <source>
        <dbReference type="ARBA" id="ARBA00023136"/>
    </source>
</evidence>
<dbReference type="InterPro" id="IPR035906">
    <property type="entry name" value="MetI-like_sf"/>
</dbReference>
<dbReference type="PANTHER" id="PTHR30465">
    <property type="entry name" value="INNER MEMBRANE ABC TRANSPORTER"/>
    <property type="match status" value="1"/>
</dbReference>
<dbReference type="AlphaFoldDB" id="V5WL67"/>
<keyword evidence="3" id="KW-1003">Cell membrane</keyword>
<dbReference type="HOGENOM" id="CLU_036879_0_0_12"/>
<comment type="similarity">
    <text evidence="7">Belongs to the binding-protein-dependent transport system permease family.</text>
</comment>
<keyword evidence="10" id="KW-1185">Reference proteome</keyword>
<feature type="domain" description="ABC transmembrane type-1" evidence="8">
    <location>
        <begin position="148"/>
        <end position="369"/>
    </location>
</feature>
<dbReference type="PANTHER" id="PTHR30465:SF0">
    <property type="entry name" value="OLIGOPEPTIDE TRANSPORT SYSTEM PERMEASE PROTEIN APPB"/>
    <property type="match status" value="1"/>
</dbReference>
<dbReference type="Proteomes" id="UP000018680">
    <property type="component" value="Chromosome"/>
</dbReference>
<name>V5WL67_9SPIO</name>
<dbReference type="Gene3D" id="1.10.3720.10">
    <property type="entry name" value="MetI-like"/>
    <property type="match status" value="1"/>
</dbReference>
<gene>
    <name evidence="9" type="ORF">L21SP2_3056</name>
</gene>
<keyword evidence="5 7" id="KW-1133">Transmembrane helix</keyword>
<keyword evidence="6 7" id="KW-0472">Membrane</keyword>
<dbReference type="STRING" id="1307761.L21SP2_3056"/>
<dbReference type="GO" id="GO:0005886">
    <property type="term" value="C:plasma membrane"/>
    <property type="evidence" value="ECO:0007669"/>
    <property type="project" value="UniProtKB-SubCell"/>
</dbReference>
<dbReference type="CDD" id="cd06261">
    <property type="entry name" value="TM_PBP2"/>
    <property type="match status" value="1"/>
</dbReference>
<keyword evidence="2 7" id="KW-0813">Transport</keyword>
<reference evidence="9 10" key="1">
    <citation type="journal article" date="2015" name="Stand. Genomic Sci.">
        <title>Complete genome sequence and description of Salinispira pacifica gen. nov., sp. nov., a novel spirochaete isolated form a hypersaline microbial mat.</title>
        <authorList>
            <person name="Ben Hania W."/>
            <person name="Joseph M."/>
            <person name="Schumann P."/>
            <person name="Bunk B."/>
            <person name="Fiebig A."/>
            <person name="Sproer C."/>
            <person name="Klenk H.P."/>
            <person name="Fardeau M.L."/>
            <person name="Spring S."/>
        </authorList>
    </citation>
    <scope>NUCLEOTIDE SEQUENCE [LARGE SCALE GENOMIC DNA]</scope>
    <source>
        <strain evidence="9 10">L21-RPul-D2</strain>
    </source>
</reference>
<dbReference type="RefSeq" id="WP_024269297.1">
    <property type="nucleotide sequence ID" value="NC_023035.1"/>
</dbReference>
<evidence type="ECO:0000256" key="7">
    <source>
        <dbReference type="RuleBase" id="RU363032"/>
    </source>
</evidence>
<dbReference type="InterPro" id="IPR000515">
    <property type="entry name" value="MetI-like"/>
</dbReference>
<accession>V5WL67</accession>
<feature type="transmembrane region" description="Helical" evidence="7">
    <location>
        <begin position="242"/>
        <end position="261"/>
    </location>
</feature>
<feature type="transmembrane region" description="Helical" evidence="7">
    <location>
        <begin position="152"/>
        <end position="172"/>
    </location>
</feature>
<sequence>MKVKTQFDWRLTFIIDVVIVLGLVFTGRGIIGALFISQIFMWLVRLYWINQAMLRYILRRLLHMIPILLMVIALGFALLQLAPGDSFTRLYLQQDINQETIDRFRAEFALDKHWTVQFFRYVWNVLQGDFGFSAEYKIGVFEMVQQRMWPTLLLSGTALIFSWGLSIPMGIIAATKQYKWPDQIISVFAFIGLAIPNFFLAFLLLYFVTATSQGIPGTWLPIGGMTSVNFTSMGPINQFFDVLWHLILPLFVLGTSAMAGLTRIMRANMLEILHQQYIVTARAKGQSERIVVFRHALRNAINPMITILGFQIANILSGAALTEAVLSWPGLGQLVLQAILSQDMFLVIGILLYSSILLVIGNLIADILLAVTDPRVRVG</sequence>